<feature type="chain" id="PRO_5014718326" description="FAS1 domain-containing protein" evidence="3">
    <location>
        <begin position="20"/>
        <end position="448"/>
    </location>
</feature>
<name>A0A2N9FCH6_FAGSY</name>
<reference evidence="5" key="1">
    <citation type="submission" date="2018-02" db="EMBL/GenBank/DDBJ databases">
        <authorList>
            <person name="Cohen D.B."/>
            <person name="Kent A.D."/>
        </authorList>
    </citation>
    <scope>NUCLEOTIDE SEQUENCE</scope>
</reference>
<evidence type="ECO:0000256" key="2">
    <source>
        <dbReference type="SAM" id="MobiDB-lite"/>
    </source>
</evidence>
<evidence type="ECO:0000256" key="3">
    <source>
        <dbReference type="SAM" id="SignalP"/>
    </source>
</evidence>
<feature type="region of interest" description="Disordered" evidence="2">
    <location>
        <begin position="413"/>
        <end position="448"/>
    </location>
</feature>
<feature type="domain" description="FAS1" evidence="4">
    <location>
        <begin position="25"/>
        <end position="149"/>
    </location>
</feature>
<dbReference type="InterPro" id="IPR052806">
    <property type="entry name" value="Fasciclin-like_AGP"/>
</dbReference>
<dbReference type="InterPro" id="IPR036378">
    <property type="entry name" value="FAS1_dom_sf"/>
</dbReference>
<dbReference type="PANTHER" id="PTHR33985:SF17">
    <property type="entry name" value="FASCICLIN-LIKE ARABINOGALACTAN PROTEIN 20"/>
    <property type="match status" value="1"/>
</dbReference>
<dbReference type="PANTHER" id="PTHR33985">
    <property type="entry name" value="OS02G0491300 PROTEIN-RELATED"/>
    <property type="match status" value="1"/>
</dbReference>
<feature type="compositionally biased region" description="Basic and acidic residues" evidence="2">
    <location>
        <begin position="420"/>
        <end position="438"/>
    </location>
</feature>
<dbReference type="EMBL" id="OIVN01001002">
    <property type="protein sequence ID" value="SPC88587.1"/>
    <property type="molecule type" value="Genomic_DNA"/>
</dbReference>
<dbReference type="SMART" id="SM00554">
    <property type="entry name" value="FAS1"/>
    <property type="match status" value="2"/>
</dbReference>
<feature type="region of interest" description="Disordered" evidence="2">
    <location>
        <begin position="318"/>
        <end position="356"/>
    </location>
</feature>
<organism evidence="5">
    <name type="scientific">Fagus sylvatica</name>
    <name type="common">Beechnut</name>
    <dbReference type="NCBI Taxonomy" id="28930"/>
    <lineage>
        <taxon>Eukaryota</taxon>
        <taxon>Viridiplantae</taxon>
        <taxon>Streptophyta</taxon>
        <taxon>Embryophyta</taxon>
        <taxon>Tracheophyta</taxon>
        <taxon>Spermatophyta</taxon>
        <taxon>Magnoliopsida</taxon>
        <taxon>eudicotyledons</taxon>
        <taxon>Gunneridae</taxon>
        <taxon>Pentapetalae</taxon>
        <taxon>rosids</taxon>
        <taxon>fabids</taxon>
        <taxon>Fagales</taxon>
        <taxon>Fagaceae</taxon>
        <taxon>Fagus</taxon>
    </lineage>
</organism>
<feature type="signal peptide" evidence="3">
    <location>
        <begin position="1"/>
        <end position="19"/>
    </location>
</feature>
<dbReference type="AlphaFoldDB" id="A0A2N9FCH6"/>
<dbReference type="PROSITE" id="PS50213">
    <property type="entry name" value="FAS1"/>
    <property type="match status" value="2"/>
</dbReference>
<feature type="region of interest" description="Disordered" evidence="2">
    <location>
        <begin position="374"/>
        <end position="394"/>
    </location>
</feature>
<evidence type="ECO:0000313" key="5">
    <source>
        <dbReference type="EMBL" id="SPC88587.1"/>
    </source>
</evidence>
<feature type="domain" description="FAS1" evidence="4">
    <location>
        <begin position="174"/>
        <end position="312"/>
    </location>
</feature>
<comment type="similarity">
    <text evidence="1">Belongs to the fasciclin-like AGP family.</text>
</comment>
<protein>
    <recommendedName>
        <fullName evidence="4">FAS1 domain-containing protein</fullName>
    </recommendedName>
</protein>
<sequence length="448" mass="49733">MASSLIFLLLLSLFSLSSSLQSEPILNAAEILSDSGYTSMALTLELASQTLLPHSPSLTIFAPSDSAFAHSGQPPFSLIQYHLLPISFSFQSLESLPLGAKIATVLPRHLLTVTASPSDYRVALNNVTVEGTPVYDDGSLIIFGIDKFFNPYFQFSQRFWSQSHNLECIASTFQSNALLVSSGAYSFSQASATLRAKGCSVMASFLDIQFLGSQEKPKLTVFAPVDEVIKIRFGNFSEYLSSFFHQHVVPCRLLWGDLVNLDDGTELRTYSEGFTINVSRSRGMLLLNDVPVIYPDMYFSNWLVVHGIVDILEPPQRIKQAPEPPADVPKPNEQVPEPPAEEPKPTEQAVESSAEAPMQAELMTDYAMDQSSAEVPMQAEQMEDYPSQEPKETGQVMDYSNQVPEQIEPMTDYTPEEQEQIEKENSSARNGDDFKENAVGHYHFSVFH</sequence>
<dbReference type="Pfam" id="PF02469">
    <property type="entry name" value="Fasciclin"/>
    <property type="match status" value="1"/>
</dbReference>
<dbReference type="InterPro" id="IPR000782">
    <property type="entry name" value="FAS1_domain"/>
</dbReference>
<gene>
    <name evidence="5" type="ORF">FSB_LOCUS16469</name>
</gene>
<keyword evidence="3" id="KW-0732">Signal</keyword>
<proteinExistence type="inferred from homology"/>
<evidence type="ECO:0000259" key="4">
    <source>
        <dbReference type="PROSITE" id="PS50213"/>
    </source>
</evidence>
<accession>A0A2N9FCH6</accession>
<evidence type="ECO:0000256" key="1">
    <source>
        <dbReference type="ARBA" id="ARBA00007843"/>
    </source>
</evidence>
<dbReference type="SUPFAM" id="SSF82153">
    <property type="entry name" value="FAS1 domain"/>
    <property type="match status" value="2"/>
</dbReference>
<dbReference type="Gene3D" id="2.30.180.10">
    <property type="entry name" value="FAS1 domain"/>
    <property type="match status" value="2"/>
</dbReference>